<feature type="transmembrane region" description="Helical" evidence="2">
    <location>
        <begin position="26"/>
        <end position="48"/>
    </location>
</feature>
<accession>A0A7S4A5E4</accession>
<evidence type="ECO:0000313" key="3">
    <source>
        <dbReference type="EMBL" id="CAE0703450.1"/>
    </source>
</evidence>
<evidence type="ECO:0000256" key="2">
    <source>
        <dbReference type="SAM" id="Phobius"/>
    </source>
</evidence>
<name>A0A7S4A5E4_9STRA</name>
<gene>
    <name evidence="3" type="ORF">PCAL00307_LOCUS18897</name>
</gene>
<feature type="region of interest" description="Disordered" evidence="1">
    <location>
        <begin position="65"/>
        <end position="101"/>
    </location>
</feature>
<sequence>MAIERWFYHKFHHGLTLADVERYTHLLVGIQFFIVLAAAITAPLYWLATKPWLRAALLRGDYSDELDEQGRPGANWRPLPPKQKGSKRRKHDYPSFCWDAR</sequence>
<proteinExistence type="predicted"/>
<keyword evidence="2" id="KW-0472">Membrane</keyword>
<keyword evidence="2" id="KW-1133">Transmembrane helix</keyword>
<protein>
    <submittedName>
        <fullName evidence="3">Uncharacterized protein</fullName>
    </submittedName>
</protein>
<keyword evidence="2" id="KW-0812">Transmembrane</keyword>
<dbReference type="EMBL" id="HBIW01021894">
    <property type="protein sequence ID" value="CAE0703450.1"/>
    <property type="molecule type" value="Transcribed_RNA"/>
</dbReference>
<reference evidence="3" key="1">
    <citation type="submission" date="2021-01" db="EMBL/GenBank/DDBJ databases">
        <authorList>
            <person name="Corre E."/>
            <person name="Pelletier E."/>
            <person name="Niang G."/>
            <person name="Scheremetjew M."/>
            <person name="Finn R."/>
            <person name="Kale V."/>
            <person name="Holt S."/>
            <person name="Cochrane G."/>
            <person name="Meng A."/>
            <person name="Brown T."/>
            <person name="Cohen L."/>
        </authorList>
    </citation>
    <scope>NUCLEOTIDE SEQUENCE</scope>
    <source>
        <strain evidence="3">CCMP1756</strain>
    </source>
</reference>
<evidence type="ECO:0000256" key="1">
    <source>
        <dbReference type="SAM" id="MobiDB-lite"/>
    </source>
</evidence>
<dbReference type="AlphaFoldDB" id="A0A7S4A5E4"/>
<organism evidence="3">
    <name type="scientific">Pelagomonas calceolata</name>
    <dbReference type="NCBI Taxonomy" id="35677"/>
    <lineage>
        <taxon>Eukaryota</taxon>
        <taxon>Sar</taxon>
        <taxon>Stramenopiles</taxon>
        <taxon>Ochrophyta</taxon>
        <taxon>Pelagophyceae</taxon>
        <taxon>Pelagomonadales</taxon>
        <taxon>Pelagomonadaceae</taxon>
        <taxon>Pelagomonas</taxon>
    </lineage>
</organism>